<dbReference type="AlphaFoldDB" id="A0A1S1PD33"/>
<keyword evidence="3" id="KW-1185">Reference proteome</keyword>
<proteinExistence type="predicted"/>
<evidence type="ECO:0000256" key="1">
    <source>
        <dbReference type="SAM" id="MobiDB-lite"/>
    </source>
</evidence>
<reference evidence="3" key="1">
    <citation type="submission" date="2016-07" db="EMBL/GenBank/DDBJ databases">
        <title>Frankia sp. NRRL B-16219 Genome sequencing.</title>
        <authorList>
            <person name="Ghodhbane-Gtari F."/>
            <person name="Swanson E."/>
            <person name="Gueddou A."/>
            <person name="Louati M."/>
            <person name="Nouioui I."/>
            <person name="Hezbri K."/>
            <person name="Abebe-Akele F."/>
            <person name="Simpson S."/>
            <person name="Morris K."/>
            <person name="Thomas K."/>
            <person name="Gtari M."/>
            <person name="Tisa L.S."/>
        </authorList>
    </citation>
    <scope>NUCLEOTIDE SEQUENCE [LARGE SCALE GENOMIC DNA]</scope>
    <source>
        <strain evidence="3">NRRL B-16219</strain>
    </source>
</reference>
<dbReference type="EMBL" id="MAXA01000279">
    <property type="protein sequence ID" value="OHV19620.1"/>
    <property type="molecule type" value="Genomic_DNA"/>
</dbReference>
<evidence type="ECO:0000313" key="2">
    <source>
        <dbReference type="EMBL" id="OHV19620.1"/>
    </source>
</evidence>
<dbReference type="Proteomes" id="UP000179769">
    <property type="component" value="Unassembled WGS sequence"/>
</dbReference>
<gene>
    <name evidence="2" type="ORF">BBK14_08925</name>
</gene>
<sequence>MQLGGGALGVAAGGPFALEQPVPLELGLDPFGDVGLHAHEVGDLPQRVEHGADGELVPERRAVPPVVAQHDHHVPARGQPGAQLRQRRLVVVAVLQEPAVAPDHLGQAVAGHPLERRVRPDQRVVGLPRVGDREARPGGLQRTVADLQIQPLRHGADCRRRKVGTVGSRPRMAVTGSVGRSHVDSVHPLGPVQVRPDRTCGSR</sequence>
<accession>A0A1S1PD33</accession>
<name>A0A1S1PD33_9ACTN</name>
<comment type="caution">
    <text evidence="2">The sequence shown here is derived from an EMBL/GenBank/DDBJ whole genome shotgun (WGS) entry which is preliminary data.</text>
</comment>
<protein>
    <submittedName>
        <fullName evidence="2">Uncharacterized protein</fullName>
    </submittedName>
</protein>
<dbReference type="AntiFam" id="ANF00090">
    <property type="entry name" value="Shadow ORF (opposite yegE)"/>
</dbReference>
<feature type="region of interest" description="Disordered" evidence="1">
    <location>
        <begin position="163"/>
        <end position="203"/>
    </location>
</feature>
<evidence type="ECO:0000313" key="3">
    <source>
        <dbReference type="Proteomes" id="UP000179769"/>
    </source>
</evidence>
<organism evidence="2 3">
    <name type="scientific">Parafrankia soli</name>
    <dbReference type="NCBI Taxonomy" id="2599596"/>
    <lineage>
        <taxon>Bacteria</taxon>
        <taxon>Bacillati</taxon>
        <taxon>Actinomycetota</taxon>
        <taxon>Actinomycetes</taxon>
        <taxon>Frankiales</taxon>
        <taxon>Frankiaceae</taxon>
        <taxon>Parafrankia</taxon>
    </lineage>
</organism>